<dbReference type="Proteomes" id="UP000281553">
    <property type="component" value="Unassembled WGS sequence"/>
</dbReference>
<evidence type="ECO:0000313" key="1">
    <source>
        <dbReference type="EMBL" id="VDN15448.1"/>
    </source>
</evidence>
<evidence type="ECO:0000313" key="2">
    <source>
        <dbReference type="Proteomes" id="UP000281553"/>
    </source>
</evidence>
<dbReference type="AlphaFoldDB" id="A0A3P7LZE7"/>
<keyword evidence="2" id="KW-1185">Reference proteome</keyword>
<organism evidence="1 2">
    <name type="scientific">Dibothriocephalus latus</name>
    <name type="common">Fish tapeworm</name>
    <name type="synonym">Diphyllobothrium latum</name>
    <dbReference type="NCBI Taxonomy" id="60516"/>
    <lineage>
        <taxon>Eukaryota</taxon>
        <taxon>Metazoa</taxon>
        <taxon>Spiralia</taxon>
        <taxon>Lophotrochozoa</taxon>
        <taxon>Platyhelminthes</taxon>
        <taxon>Cestoda</taxon>
        <taxon>Eucestoda</taxon>
        <taxon>Diphyllobothriidea</taxon>
        <taxon>Diphyllobothriidae</taxon>
        <taxon>Dibothriocephalus</taxon>
    </lineage>
</organism>
<protein>
    <submittedName>
        <fullName evidence="1">Uncharacterized protein</fullName>
    </submittedName>
</protein>
<reference evidence="1 2" key="1">
    <citation type="submission" date="2018-11" db="EMBL/GenBank/DDBJ databases">
        <authorList>
            <consortium name="Pathogen Informatics"/>
        </authorList>
    </citation>
    <scope>NUCLEOTIDE SEQUENCE [LARGE SCALE GENOMIC DNA]</scope>
</reference>
<sequence>MAPTTNLHTVRRLIGKQLGPRVRTGSEILKEALSSCQLLSTGFSHVGRAKMPARSDLCQRQIDRSIDWVLIRGPDFNKFLACLAVGVDDYLRICEVKLMIRLVGVGRHL</sequence>
<dbReference type="OrthoDB" id="336321at2759"/>
<proteinExistence type="predicted"/>
<dbReference type="EMBL" id="UYRU01062556">
    <property type="protein sequence ID" value="VDN15448.1"/>
    <property type="molecule type" value="Genomic_DNA"/>
</dbReference>
<name>A0A3P7LZE7_DIBLA</name>
<accession>A0A3P7LZE7</accession>
<gene>
    <name evidence="1" type="ORF">DILT_LOCUS11279</name>
</gene>